<organism evidence="3 4">
    <name type="scientific">Pocillopora damicornis</name>
    <name type="common">Cauliflower coral</name>
    <name type="synonym">Millepora damicornis</name>
    <dbReference type="NCBI Taxonomy" id="46731"/>
    <lineage>
        <taxon>Eukaryota</taxon>
        <taxon>Metazoa</taxon>
        <taxon>Cnidaria</taxon>
        <taxon>Anthozoa</taxon>
        <taxon>Hexacorallia</taxon>
        <taxon>Scleractinia</taxon>
        <taxon>Astrocoeniina</taxon>
        <taxon>Pocilloporidae</taxon>
        <taxon>Pocillopora</taxon>
    </lineage>
</organism>
<dbReference type="OrthoDB" id="5948354at2759"/>
<evidence type="ECO:0000256" key="1">
    <source>
        <dbReference type="SAM" id="MobiDB-lite"/>
    </source>
</evidence>
<dbReference type="PANTHER" id="PTHR46599">
    <property type="entry name" value="PIGGYBAC TRANSPOSABLE ELEMENT-DERIVED PROTEIN 4"/>
    <property type="match status" value="1"/>
</dbReference>
<dbReference type="EMBL" id="RCHS01002423">
    <property type="protein sequence ID" value="RMX47387.1"/>
    <property type="molecule type" value="Genomic_DNA"/>
</dbReference>
<dbReference type="InterPro" id="IPR029526">
    <property type="entry name" value="PGBD"/>
</dbReference>
<keyword evidence="4" id="KW-1185">Reference proteome</keyword>
<proteinExistence type="predicted"/>
<evidence type="ECO:0000313" key="3">
    <source>
        <dbReference type="EMBL" id="RMX47387.1"/>
    </source>
</evidence>
<dbReference type="Pfam" id="PF13843">
    <property type="entry name" value="DDE_Tnp_1_7"/>
    <property type="match status" value="2"/>
</dbReference>
<protein>
    <recommendedName>
        <fullName evidence="2">PiggyBac transposable element-derived protein domain-containing protein</fullName>
    </recommendedName>
</protein>
<accession>A0A3M6U1A2</accession>
<evidence type="ECO:0000259" key="2">
    <source>
        <dbReference type="Pfam" id="PF13843"/>
    </source>
</evidence>
<gene>
    <name evidence="3" type="ORF">pdam_00018754</name>
</gene>
<comment type="caution">
    <text evidence="3">The sequence shown here is derived from an EMBL/GenBank/DDBJ whole genome shotgun (WGS) entry which is preliminary data.</text>
</comment>
<feature type="compositionally biased region" description="Acidic residues" evidence="1">
    <location>
        <begin position="61"/>
        <end position="84"/>
    </location>
</feature>
<dbReference type="PANTHER" id="PTHR46599:SF3">
    <property type="entry name" value="PIGGYBAC TRANSPOSABLE ELEMENT-DERIVED PROTEIN 4"/>
    <property type="match status" value="1"/>
</dbReference>
<reference evidence="3 4" key="1">
    <citation type="journal article" date="2018" name="Sci. Rep.">
        <title>Comparative analysis of the Pocillopora damicornis genome highlights role of immune system in coral evolution.</title>
        <authorList>
            <person name="Cunning R."/>
            <person name="Bay R.A."/>
            <person name="Gillette P."/>
            <person name="Baker A.C."/>
            <person name="Traylor-Knowles N."/>
        </authorList>
    </citation>
    <scope>NUCLEOTIDE SEQUENCE [LARGE SCALE GENOMIC DNA]</scope>
    <source>
        <strain evidence="3">RSMAS</strain>
        <tissue evidence="3">Whole animal</tissue>
    </source>
</reference>
<sequence>MASGRIDESPFSSDEEQEVFAEIEKMRQARQARLEQNSVRNVDDEIVDFYDLRSQERGSDSDVELYASEEEEESDESCDEESATEESRPNTLQWSSTLRQIDIEQFSISHGPTRDLGENATAKDFFNVFIDDAYIDEIVRHTVAYARSKGDQTFTTTRAEISAYLGLNILIGIHELPQLAMYWDSEEFIRVEDFKKTIPKYCFMTLEKYLHLVDPTSEDRNDLLCKVRPLTLGEPYLDNNRHFFFDNFFTSTDLMRDLQARNTYACGTVRTNMKDHPSDLRRMKLYDKRVVSLLSSNTSPEPEIHAIRQVVRGRRKRVVPADAMKKPDVVDVYNGGMNGVDVNDQYRSYYPPGTTSRKWWKYLL</sequence>
<feature type="domain" description="PiggyBac transposable element-derived protein" evidence="2">
    <location>
        <begin position="231"/>
        <end position="363"/>
    </location>
</feature>
<name>A0A3M6U1A2_POCDA</name>
<evidence type="ECO:0000313" key="4">
    <source>
        <dbReference type="Proteomes" id="UP000275408"/>
    </source>
</evidence>
<dbReference type="AlphaFoldDB" id="A0A3M6U1A2"/>
<dbReference type="Proteomes" id="UP000275408">
    <property type="component" value="Unassembled WGS sequence"/>
</dbReference>
<dbReference type="STRING" id="46731.A0A3M6U1A2"/>
<feature type="domain" description="PiggyBac transposable element-derived protein" evidence="2">
    <location>
        <begin position="121"/>
        <end position="230"/>
    </location>
</feature>
<feature type="region of interest" description="Disordered" evidence="1">
    <location>
        <begin position="56"/>
        <end position="91"/>
    </location>
</feature>